<evidence type="ECO:0000259" key="2">
    <source>
        <dbReference type="Pfam" id="PF20152"/>
    </source>
</evidence>
<dbReference type="Pfam" id="PF20152">
    <property type="entry name" value="DUF6534"/>
    <property type="match status" value="1"/>
</dbReference>
<dbReference type="AlphaFoldDB" id="A0A8H6XUY8"/>
<accession>A0A8H6XUY8</accession>
<feature type="domain" description="DUF6534" evidence="2">
    <location>
        <begin position="188"/>
        <end position="274"/>
    </location>
</feature>
<name>A0A8H6XUY8_9AGAR</name>
<gene>
    <name evidence="3" type="ORF">MVEN_01381300</name>
</gene>
<dbReference type="InterPro" id="IPR045339">
    <property type="entry name" value="DUF6534"/>
</dbReference>
<comment type="caution">
    <text evidence="3">The sequence shown here is derived from an EMBL/GenBank/DDBJ whole genome shotgun (WGS) entry which is preliminary data.</text>
</comment>
<organism evidence="3 4">
    <name type="scientific">Mycena venus</name>
    <dbReference type="NCBI Taxonomy" id="2733690"/>
    <lineage>
        <taxon>Eukaryota</taxon>
        <taxon>Fungi</taxon>
        <taxon>Dikarya</taxon>
        <taxon>Basidiomycota</taxon>
        <taxon>Agaricomycotina</taxon>
        <taxon>Agaricomycetes</taxon>
        <taxon>Agaricomycetidae</taxon>
        <taxon>Agaricales</taxon>
        <taxon>Marasmiineae</taxon>
        <taxon>Mycenaceae</taxon>
        <taxon>Mycena</taxon>
    </lineage>
</organism>
<feature type="transmembrane region" description="Helical" evidence="1">
    <location>
        <begin position="140"/>
        <end position="164"/>
    </location>
</feature>
<keyword evidence="1" id="KW-0472">Membrane</keyword>
<feature type="transmembrane region" description="Helical" evidence="1">
    <location>
        <begin position="15"/>
        <end position="38"/>
    </location>
</feature>
<reference evidence="3" key="1">
    <citation type="submission" date="2020-05" db="EMBL/GenBank/DDBJ databases">
        <title>Mycena genomes resolve the evolution of fungal bioluminescence.</title>
        <authorList>
            <person name="Tsai I.J."/>
        </authorList>
    </citation>
    <scope>NUCLEOTIDE SEQUENCE</scope>
    <source>
        <strain evidence="3">CCC161011</strain>
    </source>
</reference>
<keyword evidence="4" id="KW-1185">Reference proteome</keyword>
<keyword evidence="1" id="KW-1133">Transmembrane helix</keyword>
<dbReference type="EMBL" id="JACAZI010000011">
    <property type="protein sequence ID" value="KAF7348633.1"/>
    <property type="molecule type" value="Genomic_DNA"/>
</dbReference>
<evidence type="ECO:0000256" key="1">
    <source>
        <dbReference type="SAM" id="Phobius"/>
    </source>
</evidence>
<feature type="transmembrane region" description="Helical" evidence="1">
    <location>
        <begin position="176"/>
        <end position="202"/>
    </location>
</feature>
<evidence type="ECO:0000313" key="3">
    <source>
        <dbReference type="EMBL" id="KAF7348633.1"/>
    </source>
</evidence>
<dbReference type="PANTHER" id="PTHR40465">
    <property type="entry name" value="CHROMOSOME 1, WHOLE GENOME SHOTGUN SEQUENCE"/>
    <property type="match status" value="1"/>
</dbReference>
<evidence type="ECO:0000313" key="4">
    <source>
        <dbReference type="Proteomes" id="UP000620124"/>
    </source>
</evidence>
<protein>
    <recommendedName>
        <fullName evidence="2">DUF6534 domain-containing protein</fullName>
    </recommendedName>
</protein>
<dbReference type="Proteomes" id="UP000620124">
    <property type="component" value="Unassembled WGS sequence"/>
</dbReference>
<proteinExistence type="predicted"/>
<dbReference type="OrthoDB" id="2535105at2759"/>
<keyword evidence="1" id="KW-0812">Transmembrane</keyword>
<dbReference type="PANTHER" id="PTHR40465:SF1">
    <property type="entry name" value="DUF6534 DOMAIN-CONTAINING PROTEIN"/>
    <property type="match status" value="1"/>
</dbReference>
<sequence>MASVASFNPDVTIGAFQIGVLVSYVLFGVMTTQMYIYYTRFPDDSLKLKVLVAFVWQEISDLTTSAHLSASVNRVCELVHALCIGHTLYVWTISDYGHPERLITVTPKSFDMSLLSAGSMVACVQGFFAFRIYRFSRKIIIPIIILIMTFLRLVGTIVLFATAWKMRSMDGYIAQWRWLATCIWSVTAAIDLTITTTLVFLLHRERDNVHRRTAATVDKLILWTLETGFLTSMGEIIELACFIAMNNNFIWLALYAVAPRLFSNSLLASLNSRATLRSMNEGNQMISLPNLAPANALLTGNADMTKSTPIVHDTGLRDKVVSDM</sequence>